<protein>
    <recommendedName>
        <fullName evidence="1">SnoaL-like domain-containing protein</fullName>
    </recommendedName>
</protein>
<organism evidence="2 3">
    <name type="scientific">Amycolatopsis tucumanensis</name>
    <dbReference type="NCBI Taxonomy" id="401106"/>
    <lineage>
        <taxon>Bacteria</taxon>
        <taxon>Bacillati</taxon>
        <taxon>Actinomycetota</taxon>
        <taxon>Actinomycetes</taxon>
        <taxon>Pseudonocardiales</taxon>
        <taxon>Pseudonocardiaceae</taxon>
        <taxon>Amycolatopsis</taxon>
    </lineage>
</organism>
<feature type="domain" description="SnoaL-like" evidence="1">
    <location>
        <begin position="9"/>
        <end position="104"/>
    </location>
</feature>
<dbReference type="Proteomes" id="UP001501624">
    <property type="component" value="Unassembled WGS sequence"/>
</dbReference>
<name>A0ABP7IVY9_9PSEU</name>
<dbReference type="Pfam" id="PF12680">
    <property type="entry name" value="SnoaL_2"/>
    <property type="match status" value="1"/>
</dbReference>
<dbReference type="InterPro" id="IPR032710">
    <property type="entry name" value="NTF2-like_dom_sf"/>
</dbReference>
<dbReference type="InterPro" id="IPR037401">
    <property type="entry name" value="SnoaL-like"/>
</dbReference>
<comment type="caution">
    <text evidence="2">The sequence shown here is derived from an EMBL/GenBank/DDBJ whole genome shotgun (WGS) entry which is preliminary data.</text>
</comment>
<reference evidence="3" key="1">
    <citation type="journal article" date="2019" name="Int. J. Syst. Evol. Microbiol.">
        <title>The Global Catalogue of Microorganisms (GCM) 10K type strain sequencing project: providing services to taxonomists for standard genome sequencing and annotation.</title>
        <authorList>
            <consortium name="The Broad Institute Genomics Platform"/>
            <consortium name="The Broad Institute Genome Sequencing Center for Infectious Disease"/>
            <person name="Wu L."/>
            <person name="Ma J."/>
        </authorList>
    </citation>
    <scope>NUCLEOTIDE SEQUENCE [LARGE SCALE GENOMIC DNA]</scope>
    <source>
        <strain evidence="3">JCM 17017</strain>
    </source>
</reference>
<evidence type="ECO:0000313" key="2">
    <source>
        <dbReference type="EMBL" id="GAA3827955.1"/>
    </source>
</evidence>
<dbReference type="SUPFAM" id="SSF54427">
    <property type="entry name" value="NTF2-like"/>
    <property type="match status" value="1"/>
</dbReference>
<dbReference type="Gene3D" id="3.10.450.50">
    <property type="match status" value="1"/>
</dbReference>
<dbReference type="EMBL" id="BAABCM010000008">
    <property type="protein sequence ID" value="GAA3827955.1"/>
    <property type="molecule type" value="Genomic_DNA"/>
</dbReference>
<evidence type="ECO:0000313" key="3">
    <source>
        <dbReference type="Proteomes" id="UP001501624"/>
    </source>
</evidence>
<evidence type="ECO:0000259" key="1">
    <source>
        <dbReference type="Pfam" id="PF12680"/>
    </source>
</evidence>
<dbReference type="RefSeq" id="WP_237340174.1">
    <property type="nucleotide sequence ID" value="NZ_BAABCM010000008.1"/>
</dbReference>
<proteinExistence type="predicted"/>
<sequence length="116" mass="12281">MTDPVSALEAHVEAFNDRDLAALMAGFTDDATWITGTTTVRGSAELADLFEGALRGLLPTLTLDNVIASGDQAAAQLTETLTADGAEHTFAIAGFYRFRDGRISAAKIYREGSAEI</sequence>
<accession>A0ABP7IVY9</accession>
<keyword evidence="3" id="KW-1185">Reference proteome</keyword>
<gene>
    <name evidence="2" type="ORF">GCM10022380_53100</name>
</gene>